<dbReference type="Proteomes" id="UP001359559">
    <property type="component" value="Unassembled WGS sequence"/>
</dbReference>
<protein>
    <submittedName>
        <fullName evidence="1">Uncharacterized protein</fullName>
    </submittedName>
</protein>
<gene>
    <name evidence="1" type="ORF">RJT34_13262</name>
</gene>
<evidence type="ECO:0000313" key="1">
    <source>
        <dbReference type="EMBL" id="KAK7302374.1"/>
    </source>
</evidence>
<sequence length="69" mass="8077">MCITAYSSSIKFIFQVVGLEIASISELWYNFKFKLRVSIYFCFYWNTPACRYLVWLGEIRLVCAGLCSI</sequence>
<dbReference type="EMBL" id="JAYKXN010000003">
    <property type="protein sequence ID" value="KAK7302374.1"/>
    <property type="molecule type" value="Genomic_DNA"/>
</dbReference>
<reference evidence="1 2" key="1">
    <citation type="submission" date="2024-01" db="EMBL/GenBank/DDBJ databases">
        <title>The genomes of 5 underutilized Papilionoideae crops provide insights into root nodulation and disease resistance.</title>
        <authorList>
            <person name="Yuan L."/>
        </authorList>
    </citation>
    <scope>NUCLEOTIDE SEQUENCE [LARGE SCALE GENOMIC DNA]</scope>
    <source>
        <strain evidence="1">LY-2023</strain>
        <tissue evidence="1">Leaf</tissue>
    </source>
</reference>
<keyword evidence="2" id="KW-1185">Reference proteome</keyword>
<name>A0AAN9PLN4_CLITE</name>
<comment type="caution">
    <text evidence="1">The sequence shown here is derived from an EMBL/GenBank/DDBJ whole genome shotgun (WGS) entry which is preliminary data.</text>
</comment>
<accession>A0AAN9PLN4</accession>
<evidence type="ECO:0000313" key="2">
    <source>
        <dbReference type="Proteomes" id="UP001359559"/>
    </source>
</evidence>
<organism evidence="1 2">
    <name type="scientific">Clitoria ternatea</name>
    <name type="common">Butterfly pea</name>
    <dbReference type="NCBI Taxonomy" id="43366"/>
    <lineage>
        <taxon>Eukaryota</taxon>
        <taxon>Viridiplantae</taxon>
        <taxon>Streptophyta</taxon>
        <taxon>Embryophyta</taxon>
        <taxon>Tracheophyta</taxon>
        <taxon>Spermatophyta</taxon>
        <taxon>Magnoliopsida</taxon>
        <taxon>eudicotyledons</taxon>
        <taxon>Gunneridae</taxon>
        <taxon>Pentapetalae</taxon>
        <taxon>rosids</taxon>
        <taxon>fabids</taxon>
        <taxon>Fabales</taxon>
        <taxon>Fabaceae</taxon>
        <taxon>Papilionoideae</taxon>
        <taxon>50 kb inversion clade</taxon>
        <taxon>NPAAA clade</taxon>
        <taxon>indigoferoid/millettioid clade</taxon>
        <taxon>Phaseoleae</taxon>
        <taxon>Clitoria</taxon>
    </lineage>
</organism>
<proteinExistence type="predicted"/>
<dbReference type="AlphaFoldDB" id="A0AAN9PLN4"/>